<dbReference type="Pfam" id="PF13409">
    <property type="entry name" value="GST_N_2"/>
    <property type="match status" value="1"/>
</dbReference>
<dbReference type="GO" id="GO:0016740">
    <property type="term" value="F:transferase activity"/>
    <property type="evidence" value="ECO:0007669"/>
    <property type="project" value="UniProtKB-KW"/>
</dbReference>
<dbReference type="RefSeq" id="WP_223247839.1">
    <property type="nucleotide sequence ID" value="NZ_BGOW01000029.1"/>
</dbReference>
<dbReference type="PROSITE" id="PS50404">
    <property type="entry name" value="GST_NTER"/>
    <property type="match status" value="1"/>
</dbReference>
<dbReference type="AlphaFoldDB" id="A0A401JH01"/>
<gene>
    <name evidence="2" type="ORF">SFMTTN_2714</name>
</gene>
<evidence type="ECO:0000313" key="3">
    <source>
        <dbReference type="Proteomes" id="UP000286806"/>
    </source>
</evidence>
<dbReference type="Proteomes" id="UP000286806">
    <property type="component" value="Unassembled WGS sequence"/>
</dbReference>
<dbReference type="PANTHER" id="PTHR44051">
    <property type="entry name" value="GLUTATHIONE S-TRANSFERASE-RELATED"/>
    <property type="match status" value="1"/>
</dbReference>
<comment type="caution">
    <text evidence="2">The sequence shown here is derived from an EMBL/GenBank/DDBJ whole genome shotgun (WGS) entry which is preliminary data.</text>
</comment>
<sequence>MIVFYTMHSESPNIRKISIMLEEIGLPYTVKCVEKQNGGKFSDDFIAINPNATVPAIVDTDNGTTLLSPVQSCITLRKKPENCCQLTLLIELKL</sequence>
<dbReference type="Gene3D" id="3.40.30.10">
    <property type="entry name" value="Glutaredoxin"/>
    <property type="match status" value="1"/>
</dbReference>
<reference evidence="2 3" key="1">
    <citation type="journal article" date="2019" name="Front. Microbiol.">
        <title>Genomes of Neutrophilic Sulfur-Oxidizing Chemolithoautotrophs Representing 9 Proteobacterial Species From 8 Genera.</title>
        <authorList>
            <person name="Watanabe T."/>
            <person name="Kojima H."/>
            <person name="Umezawa K."/>
            <person name="Hori C."/>
            <person name="Takasuka T.E."/>
            <person name="Kato Y."/>
            <person name="Fukui M."/>
        </authorList>
    </citation>
    <scope>NUCLEOTIDE SEQUENCE [LARGE SCALE GENOMIC DNA]</scope>
    <source>
        <strain evidence="2 3">TTN</strain>
    </source>
</reference>
<dbReference type="EMBL" id="BGOW01000029">
    <property type="protein sequence ID" value="GBL46888.1"/>
    <property type="molecule type" value="Genomic_DNA"/>
</dbReference>
<dbReference type="PANTHER" id="PTHR44051:SF8">
    <property type="entry name" value="GLUTATHIONE S-TRANSFERASE GSTA"/>
    <property type="match status" value="1"/>
</dbReference>
<dbReference type="InterPro" id="IPR004045">
    <property type="entry name" value="Glutathione_S-Trfase_N"/>
</dbReference>
<organism evidence="2 3">
    <name type="scientific">Sulfuriferula multivorans</name>
    <dbReference type="NCBI Taxonomy" id="1559896"/>
    <lineage>
        <taxon>Bacteria</taxon>
        <taxon>Pseudomonadati</taxon>
        <taxon>Pseudomonadota</taxon>
        <taxon>Betaproteobacteria</taxon>
        <taxon>Nitrosomonadales</taxon>
        <taxon>Sulfuricellaceae</taxon>
        <taxon>Sulfuriferula</taxon>
    </lineage>
</organism>
<accession>A0A401JH01</accession>
<evidence type="ECO:0000313" key="2">
    <source>
        <dbReference type="EMBL" id="GBL46888.1"/>
    </source>
</evidence>
<protein>
    <submittedName>
        <fullName evidence="2">Glutathione S-transferase</fullName>
    </submittedName>
</protein>
<dbReference type="SUPFAM" id="SSF52833">
    <property type="entry name" value="Thioredoxin-like"/>
    <property type="match status" value="1"/>
</dbReference>
<proteinExistence type="predicted"/>
<name>A0A401JH01_9PROT</name>
<feature type="domain" description="GST N-terminal" evidence="1">
    <location>
        <begin position="1"/>
        <end position="94"/>
    </location>
</feature>
<evidence type="ECO:0000259" key="1">
    <source>
        <dbReference type="PROSITE" id="PS50404"/>
    </source>
</evidence>
<keyword evidence="3" id="KW-1185">Reference proteome</keyword>
<dbReference type="InterPro" id="IPR036249">
    <property type="entry name" value="Thioredoxin-like_sf"/>
</dbReference>
<keyword evidence="2" id="KW-0808">Transferase</keyword>